<evidence type="ECO:0000259" key="3">
    <source>
        <dbReference type="Pfam" id="PF03205"/>
    </source>
</evidence>
<dbReference type="AlphaFoldDB" id="A0AAU8LZY4"/>
<keyword evidence="1" id="KW-0547">Nucleotide-binding</keyword>
<dbReference type="InterPro" id="IPR027417">
    <property type="entry name" value="P-loop_NTPase"/>
</dbReference>
<dbReference type="GO" id="GO:0005525">
    <property type="term" value="F:GTP binding"/>
    <property type="evidence" value="ECO:0007669"/>
    <property type="project" value="UniProtKB-KW"/>
</dbReference>
<reference evidence="5" key="2">
    <citation type="submission" date="2024-06" db="EMBL/GenBank/DDBJ databases">
        <authorList>
            <person name="Plum-Jensen L.E."/>
            <person name="Schramm A."/>
            <person name="Marshall I.P.G."/>
        </authorList>
    </citation>
    <scope>NUCLEOTIDE SEQUENCE</scope>
    <source>
        <strain evidence="5">Rat1</strain>
    </source>
</reference>
<dbReference type="GO" id="GO:0006777">
    <property type="term" value="P:Mo-molybdopterin cofactor biosynthetic process"/>
    <property type="evidence" value="ECO:0007669"/>
    <property type="project" value="UniProtKB-KW"/>
</dbReference>
<feature type="domain" description="MobA-like NTP transferase" evidence="4">
    <location>
        <begin position="173"/>
        <end position="320"/>
    </location>
</feature>
<feature type="domain" description="Molybdopterin-guanine dinucleotide biosynthesis protein B (MobB)" evidence="3">
    <location>
        <begin position="19"/>
        <end position="142"/>
    </location>
</feature>
<dbReference type="InterPro" id="IPR052539">
    <property type="entry name" value="MGD_biosynthesis_adapter"/>
</dbReference>
<dbReference type="GO" id="GO:0016779">
    <property type="term" value="F:nucleotidyltransferase activity"/>
    <property type="evidence" value="ECO:0007669"/>
    <property type="project" value="UniProtKB-ARBA"/>
</dbReference>
<gene>
    <name evidence="5" type="primary">mobB</name>
    <name evidence="5" type="ORF">Q3M24_08230</name>
</gene>
<keyword evidence="2" id="KW-0501">Molybdenum cofactor biosynthesis</keyword>
<dbReference type="SUPFAM" id="SSF52540">
    <property type="entry name" value="P-loop containing nucleoside triphosphate hydrolases"/>
    <property type="match status" value="1"/>
</dbReference>
<dbReference type="InterPro" id="IPR013482">
    <property type="entry name" value="Molybde_CF_guanTrfase"/>
</dbReference>
<dbReference type="Pfam" id="PF03205">
    <property type="entry name" value="MobB"/>
    <property type="match status" value="1"/>
</dbReference>
<dbReference type="SUPFAM" id="SSF53448">
    <property type="entry name" value="Nucleotide-diphospho-sugar transferases"/>
    <property type="match status" value="1"/>
</dbReference>
<dbReference type="CDD" id="cd02503">
    <property type="entry name" value="MobA"/>
    <property type="match status" value="1"/>
</dbReference>
<accession>A0AAU8LZY4</accession>
<organism evidence="5">
    <name type="scientific">Candidatus Electrothrix aestuarii</name>
    <dbReference type="NCBI Taxonomy" id="3062594"/>
    <lineage>
        <taxon>Bacteria</taxon>
        <taxon>Pseudomonadati</taxon>
        <taxon>Thermodesulfobacteriota</taxon>
        <taxon>Desulfobulbia</taxon>
        <taxon>Desulfobulbales</taxon>
        <taxon>Desulfobulbaceae</taxon>
        <taxon>Candidatus Electrothrix</taxon>
    </lineage>
</organism>
<evidence type="ECO:0000256" key="1">
    <source>
        <dbReference type="ARBA" id="ARBA00023134"/>
    </source>
</evidence>
<dbReference type="Gene3D" id="3.40.50.300">
    <property type="entry name" value="P-loop containing nucleotide triphosphate hydrolases"/>
    <property type="match status" value="1"/>
</dbReference>
<evidence type="ECO:0000259" key="4">
    <source>
        <dbReference type="Pfam" id="PF12804"/>
    </source>
</evidence>
<keyword evidence="1" id="KW-0342">GTP-binding</keyword>
<evidence type="ECO:0000256" key="2">
    <source>
        <dbReference type="ARBA" id="ARBA00023150"/>
    </source>
</evidence>
<dbReference type="Gene3D" id="3.90.550.10">
    <property type="entry name" value="Spore Coat Polysaccharide Biosynthesis Protein SpsA, Chain A"/>
    <property type="match status" value="1"/>
</dbReference>
<dbReference type="InterPro" id="IPR029044">
    <property type="entry name" value="Nucleotide-diphossugar_trans"/>
</dbReference>
<name>A0AAU8LZY4_9BACT</name>
<protein>
    <submittedName>
        <fullName evidence="5">Molybdopterin-guanine dinucleotide biosynthesis protein B</fullName>
    </submittedName>
</protein>
<dbReference type="EMBL" id="CP159373">
    <property type="protein sequence ID" value="XCN74715.1"/>
    <property type="molecule type" value="Genomic_DNA"/>
</dbReference>
<evidence type="ECO:0000313" key="5">
    <source>
        <dbReference type="EMBL" id="XCN74715.1"/>
    </source>
</evidence>
<dbReference type="KEGG" id="eaj:Q3M24_08230"/>
<dbReference type="InterPro" id="IPR025877">
    <property type="entry name" value="MobA-like_NTP_Trfase"/>
</dbReference>
<sequence length="367" mass="40129">MGRTPDAHPLAHPLTPYPVLGICGYSGSGKTTLIEALIPRLRSQGLQVAVVKDGAHKVQVDTPGKDSDRFFSAGADVALFGEQHFIRHHQQGDLIPFLVTLCSSYDIVFVEGHAATAVPKIWLSGPNGQHDLPQENKGPVLATLSKEQLSVDRVFEHVQSLISTTWEQTPIWGCVLIGGKSSRMGRPKHLIREKNQTWLEHAVEVLSPKVDQVVISGSGDIPKSLSHLPRIPDAPGLAGPLAGILSVMRWHGAASWLVMACDQPDVQTESLDWLLAQRRPGVRAVLPDLHGNGHLEPLLAWYDFRCRPQLEAIAASGSLRISRLANTTGICHAQPPEHLHSSWRNVNTPEQVQGTDKRACRKLENPC</sequence>
<dbReference type="NCBIfam" id="TIGR00176">
    <property type="entry name" value="mobB"/>
    <property type="match status" value="1"/>
</dbReference>
<dbReference type="InterPro" id="IPR004435">
    <property type="entry name" value="MobB_dom"/>
</dbReference>
<proteinExistence type="predicted"/>
<dbReference type="PANTHER" id="PTHR40072">
    <property type="entry name" value="MOLYBDOPTERIN-GUANINE DINUCLEOTIDE BIOSYNTHESIS ADAPTER PROTEIN-RELATED"/>
    <property type="match status" value="1"/>
</dbReference>
<dbReference type="Pfam" id="PF12804">
    <property type="entry name" value="NTP_transf_3"/>
    <property type="match status" value="1"/>
</dbReference>
<dbReference type="PANTHER" id="PTHR40072:SF1">
    <property type="entry name" value="MOLYBDOPTERIN-GUANINE DINUCLEOTIDE BIOSYNTHESIS ADAPTER PROTEIN"/>
    <property type="match status" value="1"/>
</dbReference>
<reference evidence="5" key="1">
    <citation type="journal article" date="2024" name="Syst. Appl. Microbiol.">
        <title>First single-strain enrichments of Electrothrix cable bacteria, description of E. aestuarii sp. nov. and E. rattekaaiensis sp. nov., and proposal of a cable bacteria taxonomy following the rules of the SeqCode.</title>
        <authorList>
            <person name="Plum-Jensen L.E."/>
            <person name="Schramm A."/>
            <person name="Marshall I.P.G."/>
        </authorList>
    </citation>
    <scope>NUCLEOTIDE SEQUENCE</scope>
    <source>
        <strain evidence="5">Rat1</strain>
    </source>
</reference>